<protein>
    <recommendedName>
        <fullName evidence="2">Pre-C2HC domain-containing protein</fullName>
    </recommendedName>
</protein>
<name>A0A4Y2SLC1_ARAVE</name>
<evidence type="ECO:0000259" key="2">
    <source>
        <dbReference type="Pfam" id="PF07530"/>
    </source>
</evidence>
<keyword evidence="4" id="KW-1185">Reference proteome</keyword>
<proteinExistence type="predicted"/>
<keyword evidence="1" id="KW-1133">Transmembrane helix</keyword>
<organism evidence="3 4">
    <name type="scientific">Araneus ventricosus</name>
    <name type="common">Orbweaver spider</name>
    <name type="synonym">Epeira ventricosa</name>
    <dbReference type="NCBI Taxonomy" id="182803"/>
    <lineage>
        <taxon>Eukaryota</taxon>
        <taxon>Metazoa</taxon>
        <taxon>Ecdysozoa</taxon>
        <taxon>Arthropoda</taxon>
        <taxon>Chelicerata</taxon>
        <taxon>Arachnida</taxon>
        <taxon>Araneae</taxon>
        <taxon>Araneomorphae</taxon>
        <taxon>Entelegynae</taxon>
        <taxon>Araneoidea</taxon>
        <taxon>Araneidae</taxon>
        <taxon>Araneus</taxon>
    </lineage>
</organism>
<comment type="caution">
    <text evidence="3">The sequence shown here is derived from an EMBL/GenBank/DDBJ whole genome shotgun (WGS) entry which is preliminary data.</text>
</comment>
<evidence type="ECO:0000313" key="3">
    <source>
        <dbReference type="EMBL" id="GBN88120.1"/>
    </source>
</evidence>
<feature type="domain" description="Pre-C2HC" evidence="2">
    <location>
        <begin position="146"/>
        <end position="198"/>
    </location>
</feature>
<keyword evidence="1" id="KW-0472">Membrane</keyword>
<keyword evidence="1" id="KW-0812">Transmembrane</keyword>
<reference evidence="3 4" key="1">
    <citation type="journal article" date="2019" name="Sci. Rep.">
        <title>Orb-weaving spider Araneus ventricosus genome elucidates the spidroin gene catalogue.</title>
        <authorList>
            <person name="Kono N."/>
            <person name="Nakamura H."/>
            <person name="Ohtoshi R."/>
            <person name="Moran D.A.P."/>
            <person name="Shinohara A."/>
            <person name="Yoshida Y."/>
            <person name="Fujiwara M."/>
            <person name="Mori M."/>
            <person name="Tomita M."/>
            <person name="Arakawa K."/>
        </authorList>
    </citation>
    <scope>NUCLEOTIDE SEQUENCE [LARGE SCALE GENOMIC DNA]</scope>
</reference>
<sequence>MLAEFAENDRKLLEISYKTVSRKNAAKPLTEEIKTAIETSNKFQLLMDVEEEDIPTEPPKTFIPAINLKLTNDYNLTLQEISRNDPETTNKYDRGYIKITPSSLEDKEKIIDYLNKSEKEYVLSEAPDARPIKIVIKDLPPDHGKENISDELAKLNLKVVRINQLLNFRLKTLLPIFLVELTKTPNVNDIYKIENLTSSKLKSNPTERKIVLLCVIIALNAIIVLEIAGVSPGALNATDPTKPEIAISKKKSKTPSV</sequence>
<evidence type="ECO:0000256" key="1">
    <source>
        <dbReference type="SAM" id="Phobius"/>
    </source>
</evidence>
<dbReference type="Pfam" id="PF07530">
    <property type="entry name" value="PRE_C2HC"/>
    <property type="match status" value="1"/>
</dbReference>
<evidence type="ECO:0000313" key="4">
    <source>
        <dbReference type="Proteomes" id="UP000499080"/>
    </source>
</evidence>
<dbReference type="AlphaFoldDB" id="A0A4Y2SLC1"/>
<feature type="transmembrane region" description="Helical" evidence="1">
    <location>
        <begin position="210"/>
        <end position="230"/>
    </location>
</feature>
<dbReference type="OrthoDB" id="6379801at2759"/>
<dbReference type="Proteomes" id="UP000499080">
    <property type="component" value="Unassembled WGS sequence"/>
</dbReference>
<dbReference type="EMBL" id="BGPR01022123">
    <property type="protein sequence ID" value="GBN88120.1"/>
    <property type="molecule type" value="Genomic_DNA"/>
</dbReference>
<gene>
    <name evidence="3" type="ORF">AVEN_250274_1</name>
</gene>
<dbReference type="InterPro" id="IPR006579">
    <property type="entry name" value="Pre_C2HC_dom"/>
</dbReference>
<accession>A0A4Y2SLC1</accession>